<dbReference type="EMBL" id="CP012801">
    <property type="protein sequence ID" value="ALJ60987.1"/>
    <property type="molecule type" value="Genomic_DNA"/>
</dbReference>
<dbReference type="KEGG" id="bcel:BcellWH2_03765"/>
<organism evidence="1 2">
    <name type="scientific">Bacteroides cellulosilyticus</name>
    <dbReference type="NCBI Taxonomy" id="246787"/>
    <lineage>
        <taxon>Bacteria</taxon>
        <taxon>Pseudomonadati</taxon>
        <taxon>Bacteroidota</taxon>
        <taxon>Bacteroidia</taxon>
        <taxon>Bacteroidales</taxon>
        <taxon>Bacteroidaceae</taxon>
        <taxon>Bacteroides</taxon>
    </lineage>
</organism>
<evidence type="ECO:0000313" key="1">
    <source>
        <dbReference type="EMBL" id="ALJ60987.1"/>
    </source>
</evidence>
<protein>
    <submittedName>
        <fullName evidence="1">Uncharacterized protein</fullName>
    </submittedName>
</protein>
<dbReference type="PATRIC" id="fig|246787.4.peg.3897"/>
<sequence length="180" mass="21487">MGVFLSITYDLRWAGSFEANVKQDKVVNYIATNLGDMIWQEEISNQVQRIDKHHISLAIVLRLFRREDIKKNSLKSYARYIQKKDILNIDQMLALDEYIELSENEMRCQLCDAVFNRLEEILIKYKERFQNLDSIVLVPLLRERILRIKNQEFTDNYFKSKSFTDAKRVEEIKKLIDCTK</sequence>
<proteinExistence type="predicted"/>
<reference evidence="1 2" key="1">
    <citation type="journal article" date="2015" name="Science">
        <title>Genetic determinants of in vivo fitness and diet responsiveness in multiple human gut Bacteroides.</title>
        <authorList>
            <person name="Wu M."/>
            <person name="McNulty N.P."/>
            <person name="Rodionov D.A."/>
            <person name="Khoroshkin M.S."/>
            <person name="Griffin N.W."/>
            <person name="Cheng J."/>
            <person name="Latreille P."/>
            <person name="Kerstetter R.A."/>
            <person name="Terrapon N."/>
            <person name="Henrissat B."/>
            <person name="Osterman A.L."/>
            <person name="Gordon J.I."/>
        </authorList>
    </citation>
    <scope>NUCLEOTIDE SEQUENCE [LARGE SCALE GENOMIC DNA]</scope>
    <source>
        <strain evidence="1 2">WH2</strain>
    </source>
</reference>
<evidence type="ECO:0000313" key="2">
    <source>
        <dbReference type="Proteomes" id="UP000061809"/>
    </source>
</evidence>
<gene>
    <name evidence="1" type="ORF">BcellWH2_03765</name>
</gene>
<dbReference type="Proteomes" id="UP000061809">
    <property type="component" value="Chromosome"/>
</dbReference>
<name>A0A0N7IFS1_9BACE</name>
<dbReference type="AlphaFoldDB" id="A0A0N7IFS1"/>
<dbReference type="RefSeq" id="WP_029427363.1">
    <property type="nucleotide sequence ID" value="NZ_CP012801.1"/>
</dbReference>
<accession>A0A0N7IFS1</accession>